<dbReference type="Gene3D" id="3.40.50.300">
    <property type="entry name" value="P-loop containing nucleotide triphosphate hydrolases"/>
    <property type="match status" value="1"/>
</dbReference>
<dbReference type="Pfam" id="PF00931">
    <property type="entry name" value="NB-ARC"/>
    <property type="match status" value="1"/>
</dbReference>
<dbReference type="Pfam" id="PF18052">
    <property type="entry name" value="Rx_N"/>
    <property type="match status" value="1"/>
</dbReference>
<evidence type="ECO:0000313" key="10">
    <source>
        <dbReference type="EMBL" id="CAL1362719.1"/>
    </source>
</evidence>
<evidence type="ECO:0000259" key="6">
    <source>
        <dbReference type="Pfam" id="PF00931"/>
    </source>
</evidence>
<sequence>MAEVILFPIGKQILGKLSDFAVQEIGLLWTLKKELKKLEGTMSTIQAVLLDAEKKQKHNEQIKLWLSNLSEAMYDADDLLDDFATHEALTQQQQQQQNDMSCSCSTVVSYLASLSKRLLYGLKMAHDIKDIREKLDDISANRTQFNLEQVPPAGDDDGDERETISSPPSCVVGREADKERLISVLLNDDDDTHVLPIVGIGGMGKTTLAQLLFEDDRIKQNFEVRQWVYVSERFIVKNVVKKILESVSSETIQGEDLQLNFLKDRLRQHIEGRRSLFILDDVWEEDSQKWGLLKKCLLVGVSKGNKVVLTTRLETVARTASTTEPYRLGGISVDEAWDLMVHMVFNGQQPTSQSVVEIGKGIAKKCRGVPLAVNTIGNLLRRKHPETEWSFFLDNELSSIPEGENYVLSTLRLSYNYLPPHLKNCFAYCSLYPKGCEIDIPALVMMWIAQGFVGSVNKAVLSAEDMALQYFEKLWWGSFFQEVERDELGKITTCKMHDLMHDLAGLVAEDRIMKIDDLNGMVPAITTRTRHVSVTSCNEKDGFQMQEEARQLRTLLLTRSKSNLLMKGQHEAIVHNLRRLRVLGPSPREPQSEPVSRGGLRNAMMVLKAAITFMEASINVIELSDSIGELKHLRYLDISKNRVVEIPDSLTTLINLQLLNLTGCNKLKRLPRDMEKLVNLRHLYLDGCVELSYMPKGIGKLTSLQTLTLFMVADPSKVDHDVAALLEELTVLNHLGGKLTIKGLEHLDYKSAADGWYLKEKKRLRSLKLIWRDPNQDGAVAVAWMERLRPHSNLRKLEIIGYRGMSFPSWASDISDKHYYYL</sequence>
<evidence type="ECO:0000256" key="1">
    <source>
        <dbReference type="ARBA" id="ARBA00022737"/>
    </source>
</evidence>
<dbReference type="FunFam" id="1.10.10.10:FF:000322">
    <property type="entry name" value="Probable disease resistance protein At1g63360"/>
    <property type="match status" value="1"/>
</dbReference>
<dbReference type="Pfam" id="PF23598">
    <property type="entry name" value="LRR_14"/>
    <property type="match status" value="1"/>
</dbReference>
<evidence type="ECO:0000259" key="9">
    <source>
        <dbReference type="Pfam" id="PF23598"/>
    </source>
</evidence>
<evidence type="ECO:0000259" key="8">
    <source>
        <dbReference type="Pfam" id="PF23559"/>
    </source>
</evidence>
<dbReference type="GO" id="GO:0043531">
    <property type="term" value="F:ADP binding"/>
    <property type="evidence" value="ECO:0007669"/>
    <property type="project" value="InterPro"/>
</dbReference>
<dbReference type="Proteomes" id="UP001497516">
    <property type="component" value="Chromosome 10"/>
</dbReference>
<evidence type="ECO:0000256" key="4">
    <source>
        <dbReference type="ARBA" id="ARBA00022840"/>
    </source>
</evidence>
<dbReference type="InterPro" id="IPR042197">
    <property type="entry name" value="Apaf_helical"/>
</dbReference>
<dbReference type="Gene3D" id="1.20.5.4130">
    <property type="match status" value="1"/>
</dbReference>
<dbReference type="InterPro" id="IPR001611">
    <property type="entry name" value="Leu-rich_rpt"/>
</dbReference>
<dbReference type="GO" id="GO:0051707">
    <property type="term" value="P:response to other organism"/>
    <property type="evidence" value="ECO:0007669"/>
    <property type="project" value="UniProtKB-ARBA"/>
</dbReference>
<dbReference type="InterPro" id="IPR032675">
    <property type="entry name" value="LRR_dom_sf"/>
</dbReference>
<dbReference type="SUPFAM" id="SSF52540">
    <property type="entry name" value="P-loop containing nucleoside triphosphate hydrolases"/>
    <property type="match status" value="1"/>
</dbReference>
<dbReference type="PANTHER" id="PTHR36766">
    <property type="entry name" value="PLANT BROAD-SPECTRUM MILDEW RESISTANCE PROTEIN RPW8"/>
    <property type="match status" value="1"/>
</dbReference>
<dbReference type="InterPro" id="IPR002182">
    <property type="entry name" value="NB-ARC"/>
</dbReference>
<dbReference type="PROSITE" id="PS51450">
    <property type="entry name" value="LRR"/>
    <property type="match status" value="1"/>
</dbReference>
<dbReference type="InterPro" id="IPR055414">
    <property type="entry name" value="LRR_R13L4/SHOC2-like"/>
</dbReference>
<dbReference type="PRINTS" id="PR00364">
    <property type="entry name" value="DISEASERSIST"/>
</dbReference>
<evidence type="ECO:0000313" key="11">
    <source>
        <dbReference type="Proteomes" id="UP001497516"/>
    </source>
</evidence>
<evidence type="ECO:0000256" key="3">
    <source>
        <dbReference type="ARBA" id="ARBA00022821"/>
    </source>
</evidence>
<reference evidence="10 11" key="1">
    <citation type="submission" date="2024-04" db="EMBL/GenBank/DDBJ databases">
        <authorList>
            <person name="Fracassetti M."/>
        </authorList>
    </citation>
    <scope>NUCLEOTIDE SEQUENCE [LARGE SCALE GENOMIC DNA]</scope>
</reference>
<evidence type="ECO:0000256" key="5">
    <source>
        <dbReference type="SAM" id="MobiDB-lite"/>
    </source>
</evidence>
<dbReference type="AlphaFoldDB" id="A0AAV2D2C7"/>
<dbReference type="GO" id="GO:0006952">
    <property type="term" value="P:defense response"/>
    <property type="evidence" value="ECO:0007669"/>
    <property type="project" value="UniProtKB-KW"/>
</dbReference>
<dbReference type="Pfam" id="PF23559">
    <property type="entry name" value="WHD_DRP"/>
    <property type="match status" value="1"/>
</dbReference>
<feature type="domain" description="Disease resistance R13L4/SHOC-2-like LRR" evidence="9">
    <location>
        <begin position="625"/>
        <end position="812"/>
    </location>
</feature>
<keyword evidence="4" id="KW-0067">ATP-binding</keyword>
<name>A0AAV2D2C7_9ROSI</name>
<dbReference type="InterPro" id="IPR041118">
    <property type="entry name" value="Rx_N"/>
</dbReference>
<dbReference type="PANTHER" id="PTHR36766:SF38">
    <property type="entry name" value="DISEASE RESISTANCE PROTEIN RGA3"/>
    <property type="match status" value="1"/>
</dbReference>
<feature type="domain" description="Disease resistance N-terminal" evidence="7">
    <location>
        <begin position="13"/>
        <end position="97"/>
    </location>
</feature>
<feature type="domain" description="Disease resistance protein winged helix" evidence="8">
    <location>
        <begin position="431"/>
        <end position="504"/>
    </location>
</feature>
<dbReference type="EMBL" id="OZ034814">
    <property type="protein sequence ID" value="CAL1362719.1"/>
    <property type="molecule type" value="Genomic_DNA"/>
</dbReference>
<dbReference type="InterPro" id="IPR036388">
    <property type="entry name" value="WH-like_DNA-bd_sf"/>
</dbReference>
<dbReference type="Gene3D" id="1.10.10.10">
    <property type="entry name" value="Winged helix-like DNA-binding domain superfamily/Winged helix DNA-binding domain"/>
    <property type="match status" value="1"/>
</dbReference>
<dbReference type="InterPro" id="IPR027417">
    <property type="entry name" value="P-loop_NTPase"/>
</dbReference>
<keyword evidence="1" id="KW-0677">Repeat</keyword>
<evidence type="ECO:0000256" key="2">
    <source>
        <dbReference type="ARBA" id="ARBA00022741"/>
    </source>
</evidence>
<keyword evidence="3" id="KW-0611">Plant defense</keyword>
<proteinExistence type="predicted"/>
<gene>
    <name evidence="10" type="ORF">LTRI10_LOCUS9588</name>
</gene>
<dbReference type="Gene3D" id="3.80.10.10">
    <property type="entry name" value="Ribonuclease Inhibitor"/>
    <property type="match status" value="1"/>
</dbReference>
<keyword evidence="2" id="KW-0547">Nucleotide-binding</keyword>
<dbReference type="Gene3D" id="1.10.8.430">
    <property type="entry name" value="Helical domain of apoptotic protease-activating factors"/>
    <property type="match status" value="1"/>
</dbReference>
<evidence type="ECO:0008006" key="12">
    <source>
        <dbReference type="Google" id="ProtNLM"/>
    </source>
</evidence>
<feature type="domain" description="NB-ARC" evidence="6">
    <location>
        <begin position="175"/>
        <end position="347"/>
    </location>
</feature>
<dbReference type="InterPro" id="IPR058922">
    <property type="entry name" value="WHD_DRP"/>
</dbReference>
<evidence type="ECO:0000259" key="7">
    <source>
        <dbReference type="Pfam" id="PF18052"/>
    </source>
</evidence>
<accession>A0AAV2D2C7</accession>
<keyword evidence="11" id="KW-1185">Reference proteome</keyword>
<protein>
    <recommendedName>
        <fullName evidence="12">Disease resistance protein RGA3</fullName>
    </recommendedName>
</protein>
<feature type="region of interest" description="Disordered" evidence="5">
    <location>
        <begin position="145"/>
        <end position="169"/>
    </location>
</feature>
<dbReference type="GO" id="GO:0005524">
    <property type="term" value="F:ATP binding"/>
    <property type="evidence" value="ECO:0007669"/>
    <property type="project" value="UniProtKB-KW"/>
</dbReference>
<dbReference type="SUPFAM" id="SSF52058">
    <property type="entry name" value="L domain-like"/>
    <property type="match status" value="1"/>
</dbReference>
<organism evidence="10 11">
    <name type="scientific">Linum trigynum</name>
    <dbReference type="NCBI Taxonomy" id="586398"/>
    <lineage>
        <taxon>Eukaryota</taxon>
        <taxon>Viridiplantae</taxon>
        <taxon>Streptophyta</taxon>
        <taxon>Embryophyta</taxon>
        <taxon>Tracheophyta</taxon>
        <taxon>Spermatophyta</taxon>
        <taxon>Magnoliopsida</taxon>
        <taxon>eudicotyledons</taxon>
        <taxon>Gunneridae</taxon>
        <taxon>Pentapetalae</taxon>
        <taxon>rosids</taxon>
        <taxon>fabids</taxon>
        <taxon>Malpighiales</taxon>
        <taxon>Linaceae</taxon>
        <taxon>Linum</taxon>
    </lineage>
</organism>